<gene>
    <name evidence="1" type="ORF">PACLA_8A080795</name>
</gene>
<name>A0A6S7I4D6_PARCT</name>
<evidence type="ECO:0000313" key="1">
    <source>
        <dbReference type="EMBL" id="CAB4013605.1"/>
    </source>
</evidence>
<accession>A0A6S7I4D6</accession>
<evidence type="ECO:0000313" key="2">
    <source>
        <dbReference type="Proteomes" id="UP001152795"/>
    </source>
</evidence>
<protein>
    <submittedName>
        <fullName evidence="1">Uncharacterized protein</fullName>
    </submittedName>
</protein>
<keyword evidence="2" id="KW-1185">Reference proteome</keyword>
<dbReference type="Proteomes" id="UP001152795">
    <property type="component" value="Unassembled WGS sequence"/>
</dbReference>
<proteinExistence type="predicted"/>
<comment type="caution">
    <text evidence="1">The sequence shown here is derived from an EMBL/GenBank/DDBJ whole genome shotgun (WGS) entry which is preliminary data.</text>
</comment>
<dbReference type="AlphaFoldDB" id="A0A6S7I4D6"/>
<reference evidence="1" key="1">
    <citation type="submission" date="2020-04" db="EMBL/GenBank/DDBJ databases">
        <authorList>
            <person name="Alioto T."/>
            <person name="Alioto T."/>
            <person name="Gomez Garrido J."/>
        </authorList>
    </citation>
    <scope>NUCLEOTIDE SEQUENCE</scope>
    <source>
        <strain evidence="1">A484AB</strain>
    </source>
</reference>
<sequence>MQSLHRLYIGCEIEHPMNLDVSKKFREIFTPKVTLWNVYLVYIWAWGFFYTLTQLLGQLKVTPKSFIDTFKEGNYERNMDALNDYFWGLCIASVASFRLSGFFPDTETISNAQANNGNINDVLLNRLKAYLQEEVELT</sequence>
<organism evidence="1 2">
    <name type="scientific">Paramuricea clavata</name>
    <name type="common">Red gorgonian</name>
    <name type="synonym">Violescent sea-whip</name>
    <dbReference type="NCBI Taxonomy" id="317549"/>
    <lineage>
        <taxon>Eukaryota</taxon>
        <taxon>Metazoa</taxon>
        <taxon>Cnidaria</taxon>
        <taxon>Anthozoa</taxon>
        <taxon>Octocorallia</taxon>
        <taxon>Malacalcyonacea</taxon>
        <taxon>Plexauridae</taxon>
        <taxon>Paramuricea</taxon>
    </lineage>
</organism>
<dbReference type="EMBL" id="CACRXK020007943">
    <property type="protein sequence ID" value="CAB4013605.1"/>
    <property type="molecule type" value="Genomic_DNA"/>
</dbReference>